<proteinExistence type="predicted"/>
<accession>A0A0F9DUS6</accession>
<evidence type="ECO:0000313" key="2">
    <source>
        <dbReference type="EMBL" id="KKL57516.1"/>
    </source>
</evidence>
<gene>
    <name evidence="2" type="ORF">LCGC14_2234630</name>
</gene>
<reference evidence="2" key="1">
    <citation type="journal article" date="2015" name="Nature">
        <title>Complex archaea that bridge the gap between prokaryotes and eukaryotes.</title>
        <authorList>
            <person name="Spang A."/>
            <person name="Saw J.H."/>
            <person name="Jorgensen S.L."/>
            <person name="Zaremba-Niedzwiedzka K."/>
            <person name="Martijn J."/>
            <person name="Lind A.E."/>
            <person name="van Eijk R."/>
            <person name="Schleper C."/>
            <person name="Guy L."/>
            <person name="Ettema T.J."/>
        </authorList>
    </citation>
    <scope>NUCLEOTIDE SEQUENCE</scope>
</reference>
<comment type="caution">
    <text evidence="2">The sequence shown here is derived from an EMBL/GenBank/DDBJ whole genome shotgun (WGS) entry which is preliminary data.</text>
</comment>
<evidence type="ECO:0008006" key="3">
    <source>
        <dbReference type="Google" id="ProtNLM"/>
    </source>
</evidence>
<feature type="region of interest" description="Disordered" evidence="1">
    <location>
        <begin position="292"/>
        <end position="319"/>
    </location>
</feature>
<evidence type="ECO:0000256" key="1">
    <source>
        <dbReference type="SAM" id="MobiDB-lite"/>
    </source>
</evidence>
<dbReference type="EMBL" id="LAZR01030139">
    <property type="protein sequence ID" value="KKL57516.1"/>
    <property type="molecule type" value="Genomic_DNA"/>
</dbReference>
<sequence>MSDIEWTDKTWNPVVGCKECSPGCRECYAARIAHRGMSPQHKGLTKLHVLTDGSRRVSWNGQVGYVRSLLTKPIGWRRARKVFVGSMTDLFYKEVRTEWLDEIFAVILIALLHTRQIPHVFQLLTKRARRMAEYTNDPGLPERLARCAGNLMEDGDAWYDRVWQHVRDHGPTHEGLWLGTTVEDDPWMSRVEYLMRCPATVRFLSCEPLLGPINALRLDDIAYRDADGRLIDWVIAGGESGPKARPCDIDWIRRIVTECGLMGVPVFVKQLGKFPIEVGDRVVARELGLRNSKGGDPSEWPEDLRVREWPGTSAAERVA</sequence>
<dbReference type="InterPro" id="IPR011101">
    <property type="entry name" value="DUF5131"/>
</dbReference>
<dbReference type="Pfam" id="PF07505">
    <property type="entry name" value="DUF5131"/>
    <property type="match status" value="1"/>
</dbReference>
<name>A0A0F9DUS6_9ZZZZ</name>
<protein>
    <recommendedName>
        <fullName evidence="3">Phage protein Gp37/Gp68</fullName>
    </recommendedName>
</protein>
<organism evidence="2">
    <name type="scientific">marine sediment metagenome</name>
    <dbReference type="NCBI Taxonomy" id="412755"/>
    <lineage>
        <taxon>unclassified sequences</taxon>
        <taxon>metagenomes</taxon>
        <taxon>ecological metagenomes</taxon>
    </lineage>
</organism>
<dbReference type="AlphaFoldDB" id="A0A0F9DUS6"/>